<keyword evidence="2" id="KW-1185">Reference proteome</keyword>
<accession>A0ABQ1JIL1</accession>
<proteinExistence type="predicted"/>
<dbReference type="Proteomes" id="UP000615760">
    <property type="component" value="Unassembled WGS sequence"/>
</dbReference>
<reference evidence="2" key="1">
    <citation type="journal article" date="2019" name="Int. J. Syst. Evol. Microbiol.">
        <title>The Global Catalogue of Microorganisms (GCM) 10K type strain sequencing project: providing services to taxonomists for standard genome sequencing and annotation.</title>
        <authorList>
            <consortium name="The Broad Institute Genomics Platform"/>
            <consortium name="The Broad Institute Genome Sequencing Center for Infectious Disease"/>
            <person name="Wu L."/>
            <person name="Ma J."/>
        </authorList>
    </citation>
    <scope>NUCLEOTIDE SEQUENCE [LARGE SCALE GENOMIC DNA]</scope>
    <source>
        <strain evidence="2">CGMCC 1.15461</strain>
    </source>
</reference>
<evidence type="ECO:0000313" key="1">
    <source>
        <dbReference type="EMBL" id="GGB67388.1"/>
    </source>
</evidence>
<comment type="caution">
    <text evidence="1">The sequence shown here is derived from an EMBL/GenBank/DDBJ whole genome shotgun (WGS) entry which is preliminary data.</text>
</comment>
<gene>
    <name evidence="1" type="ORF">GCM10007424_04240</name>
</gene>
<sequence>MPVSFVDCPLILNAAIKVKAPNRQYTIPFATKPALATGFILFLDTDGFEVIVDMINQLKLIFKDIPYATAKLLTIC</sequence>
<evidence type="ECO:0000313" key="2">
    <source>
        <dbReference type="Proteomes" id="UP000615760"/>
    </source>
</evidence>
<protein>
    <submittedName>
        <fullName evidence="1">Uncharacterized protein</fullName>
    </submittedName>
</protein>
<organism evidence="1 2">
    <name type="scientific">Flavobacterium suaedae</name>
    <dbReference type="NCBI Taxonomy" id="1767027"/>
    <lineage>
        <taxon>Bacteria</taxon>
        <taxon>Pseudomonadati</taxon>
        <taxon>Bacteroidota</taxon>
        <taxon>Flavobacteriia</taxon>
        <taxon>Flavobacteriales</taxon>
        <taxon>Flavobacteriaceae</taxon>
        <taxon>Flavobacterium</taxon>
    </lineage>
</organism>
<name>A0ABQ1JIL1_9FLAO</name>
<dbReference type="EMBL" id="BMJE01000001">
    <property type="protein sequence ID" value="GGB67388.1"/>
    <property type="molecule type" value="Genomic_DNA"/>
</dbReference>